<evidence type="ECO:0000313" key="5">
    <source>
        <dbReference type="Proteomes" id="UP000729402"/>
    </source>
</evidence>
<feature type="region of interest" description="Disordered" evidence="2">
    <location>
        <begin position="118"/>
        <end position="219"/>
    </location>
</feature>
<dbReference type="OrthoDB" id="5792673at2759"/>
<feature type="compositionally biased region" description="Gly residues" evidence="2">
    <location>
        <begin position="72"/>
        <end position="83"/>
    </location>
</feature>
<dbReference type="GO" id="GO:0003690">
    <property type="term" value="F:double-stranded DNA binding"/>
    <property type="evidence" value="ECO:0007669"/>
    <property type="project" value="TreeGrafter"/>
</dbReference>
<organism evidence="4 5">
    <name type="scientific">Zizania palustris</name>
    <name type="common">Northern wild rice</name>
    <dbReference type="NCBI Taxonomy" id="103762"/>
    <lineage>
        <taxon>Eukaryota</taxon>
        <taxon>Viridiplantae</taxon>
        <taxon>Streptophyta</taxon>
        <taxon>Embryophyta</taxon>
        <taxon>Tracheophyta</taxon>
        <taxon>Spermatophyta</taxon>
        <taxon>Magnoliopsida</taxon>
        <taxon>Liliopsida</taxon>
        <taxon>Poales</taxon>
        <taxon>Poaceae</taxon>
        <taxon>BOP clade</taxon>
        <taxon>Oryzoideae</taxon>
        <taxon>Oryzeae</taxon>
        <taxon>Zizaniinae</taxon>
        <taxon>Zizania</taxon>
    </lineage>
</organism>
<feature type="compositionally biased region" description="Basic and acidic residues" evidence="2">
    <location>
        <begin position="319"/>
        <end position="336"/>
    </location>
</feature>
<feature type="domain" description="YDG" evidence="3">
    <location>
        <begin position="508"/>
        <end position="647"/>
    </location>
</feature>
<dbReference type="Proteomes" id="UP000729402">
    <property type="component" value="Unassembled WGS sequence"/>
</dbReference>
<dbReference type="InterPro" id="IPR051357">
    <property type="entry name" value="H3K9_HMTase_SUVAR3-9"/>
</dbReference>
<dbReference type="PANTHER" id="PTHR45660">
    <property type="entry name" value="HISTONE-LYSINE N-METHYLTRANSFERASE SETMAR"/>
    <property type="match status" value="1"/>
</dbReference>
<dbReference type="GO" id="GO:0005634">
    <property type="term" value="C:nucleus"/>
    <property type="evidence" value="ECO:0007669"/>
    <property type="project" value="UniProtKB-SubCell"/>
</dbReference>
<comment type="caution">
    <text evidence="4">The sequence shown here is derived from an EMBL/GenBank/DDBJ whole genome shotgun (WGS) entry which is preliminary data.</text>
</comment>
<feature type="region of interest" description="Disordered" evidence="2">
    <location>
        <begin position="305"/>
        <end position="338"/>
    </location>
</feature>
<reference evidence="4" key="1">
    <citation type="journal article" date="2021" name="bioRxiv">
        <title>Whole Genome Assembly and Annotation of Northern Wild Rice, Zizania palustris L., Supports a Whole Genome Duplication in the Zizania Genus.</title>
        <authorList>
            <person name="Haas M."/>
            <person name="Kono T."/>
            <person name="Macchietto M."/>
            <person name="Millas R."/>
            <person name="McGilp L."/>
            <person name="Shao M."/>
            <person name="Duquette J."/>
            <person name="Hirsch C.N."/>
            <person name="Kimball J."/>
        </authorList>
    </citation>
    <scope>NUCLEOTIDE SEQUENCE</scope>
    <source>
        <tissue evidence="4">Fresh leaf tissue</tissue>
    </source>
</reference>
<dbReference type="EMBL" id="JAAALK010000290">
    <property type="protein sequence ID" value="KAG8047187.1"/>
    <property type="molecule type" value="Genomic_DNA"/>
</dbReference>
<dbReference type="Pfam" id="PF02182">
    <property type="entry name" value="SAD_SRA"/>
    <property type="match status" value="1"/>
</dbReference>
<feature type="compositionally biased region" description="Low complexity" evidence="2">
    <location>
        <begin position="84"/>
        <end position="104"/>
    </location>
</feature>
<keyword evidence="1" id="KW-0539">Nucleus</keyword>
<name>A0A8J5RCU9_ZIZPA</name>
<feature type="compositionally biased region" description="Basic and acidic residues" evidence="2">
    <location>
        <begin position="164"/>
        <end position="195"/>
    </location>
</feature>
<gene>
    <name evidence="4" type="ORF">GUJ93_ZPchr0008g12793</name>
</gene>
<comment type="subcellular location">
    <subcellularLocation>
        <location evidence="1">Nucleus</location>
    </subcellularLocation>
</comment>
<evidence type="ECO:0000313" key="4">
    <source>
        <dbReference type="EMBL" id="KAG8047187.1"/>
    </source>
</evidence>
<reference evidence="4" key="2">
    <citation type="submission" date="2021-02" db="EMBL/GenBank/DDBJ databases">
        <authorList>
            <person name="Kimball J.A."/>
            <person name="Haas M.W."/>
            <person name="Macchietto M."/>
            <person name="Kono T."/>
            <person name="Duquette J."/>
            <person name="Shao M."/>
        </authorList>
    </citation>
    <scope>NUCLEOTIDE SEQUENCE</scope>
    <source>
        <tissue evidence="4">Fresh leaf tissue</tissue>
    </source>
</reference>
<evidence type="ECO:0000256" key="1">
    <source>
        <dbReference type="PROSITE-ProRule" id="PRU00358"/>
    </source>
</evidence>
<feature type="compositionally biased region" description="Basic and acidic residues" evidence="2">
    <location>
        <begin position="118"/>
        <end position="130"/>
    </location>
</feature>
<keyword evidence="5" id="KW-1185">Reference proteome</keyword>
<dbReference type="PROSITE" id="PS51015">
    <property type="entry name" value="YDG"/>
    <property type="match status" value="1"/>
</dbReference>
<dbReference type="SMART" id="SM00466">
    <property type="entry name" value="SRA"/>
    <property type="match status" value="1"/>
</dbReference>
<evidence type="ECO:0000256" key="2">
    <source>
        <dbReference type="SAM" id="MobiDB-lite"/>
    </source>
</evidence>
<accession>A0A8J5RCU9</accession>
<dbReference type="InterPro" id="IPR003105">
    <property type="entry name" value="SRA_YDG"/>
</dbReference>
<feature type="region of interest" description="Disordered" evidence="2">
    <location>
        <begin position="1"/>
        <end position="104"/>
    </location>
</feature>
<sequence length="666" mass="71811">MDGEDLSEKLFRAAHPRVRPGSAANAERGSVLQRGRRPPELPRPPPRPASASDGRGKGSNGVRGCGEEGRHVGGGGGGGGGGANREAAAAAARNAEAAGRNAVAAAAASGLVGYGAERASRSVLSREKKGNGGGGTGDSGTKRRLERAAAPPLERSVALMKSSHASDENRVACEDNRAEGGARRGELHGKDEASVHKWRRKVSARRGSPPGHGRDDVTPLARKKGDKVVSNLKAMPVDVGLDVSQDVVAMDCGNNSVNHEVGRSQELSIGNFLHVKSSGNTLQHERRTYASPAAGHVKVMNRCKGSSPKVAAEPYAEGPSKEQLKGKRVRESDMKKSSMHAAARVLGRGTMRSPTTPTKAVQPPARANHKHPLHTLQLHRPFGPLNKLKLKGPAQSKHLLVKIIYTSELVGQDNLMDEGATKLEDDVLLKAISVHEGRVKLYVNYPSHGSQNADDRSKIRMFCRRFQFIHKTIVKSVKQPLKVRRVDLEADRIIKKLPDFTKPRPTVGNVSGVEVGDEFRYRVELAILGIHRPYQGGIDSHHNDGAFVAISIVASGVYPYELSSSGELIYTGSGGKPADKEGDQKLERGNLALYNCIATKTPVRVIHGFKRGKDSPSTFTYDGLYRVVDFWTKGQSGSMVFKYRLQRIPGQPKLPSHIVKFLRKSA</sequence>
<dbReference type="GO" id="GO:0042054">
    <property type="term" value="F:histone methyltransferase activity"/>
    <property type="evidence" value="ECO:0007669"/>
    <property type="project" value="TreeGrafter"/>
</dbReference>
<protein>
    <recommendedName>
        <fullName evidence="3">YDG domain-containing protein</fullName>
    </recommendedName>
</protein>
<dbReference type="PANTHER" id="PTHR45660:SF11">
    <property type="entry name" value="OS08G0400200 PROTEIN"/>
    <property type="match status" value="1"/>
</dbReference>
<feature type="compositionally biased region" description="Basic and acidic residues" evidence="2">
    <location>
        <begin position="1"/>
        <end position="11"/>
    </location>
</feature>
<dbReference type="AlphaFoldDB" id="A0A8J5RCU9"/>
<proteinExistence type="predicted"/>
<evidence type="ECO:0000259" key="3">
    <source>
        <dbReference type="PROSITE" id="PS51015"/>
    </source>
</evidence>